<dbReference type="AlphaFoldDB" id="A0A317VIZ4"/>
<sequence>MQGTTENQLPVADDPWTSTLSFRPRNANPDAINLNRVRYARAKSEHVVDADGETMSIQLSCPATPDMGHAYRLVKPAGEKDRGDFLSVEVSCPANSDVGMDDVYPPDRNDDAERHTAILSAQVSCPASPLIKKRRAETDLAEEDSDMDDDDDEDDEDEDEDDDGDSDGMLDDETYAGIENAFKKTSSDEVYISKDPRWINLSFITLLPPSVYPPDERLFNAWYNQPRPEFELPELHKIPVGWVKHRWSLGGHGVFLRPDNETLYQFIDRKGVIVMMEDIVFDPYYGRGNDDMKLTGELARLTLTWHLIQGYLNKLDFNWHFFKVEMQMWRVKGRRYEVLGLTDKGYRDNDVSRAAEKVAWEESYGAHRRRKSPFFIGYTTDPNTGLVFEVHMPNDRGRPEVPDSVWRIPDTLNRVNRAIAENGGTPDSPVCEMESDDPEYDRRFFRGINYGFAAEKGWGWGAWY</sequence>
<protein>
    <submittedName>
        <fullName evidence="2">Uncharacterized protein</fullName>
    </submittedName>
</protein>
<gene>
    <name evidence="2" type="ORF">BO70DRAFT_398642</name>
</gene>
<dbReference type="Proteomes" id="UP000247233">
    <property type="component" value="Unassembled WGS sequence"/>
</dbReference>
<dbReference type="VEuPathDB" id="FungiDB:BO70DRAFT_398642"/>
<evidence type="ECO:0000256" key="1">
    <source>
        <dbReference type="SAM" id="MobiDB-lite"/>
    </source>
</evidence>
<comment type="caution">
    <text evidence="2">The sequence shown here is derived from an EMBL/GenBank/DDBJ whole genome shotgun (WGS) entry which is preliminary data.</text>
</comment>
<dbReference type="GeneID" id="37069034"/>
<evidence type="ECO:0000313" key="2">
    <source>
        <dbReference type="EMBL" id="PWY74313.1"/>
    </source>
</evidence>
<proteinExistence type="predicted"/>
<dbReference type="RefSeq" id="XP_025396960.1">
    <property type="nucleotide sequence ID" value="XM_025546797.1"/>
</dbReference>
<name>A0A317VIZ4_9EURO</name>
<feature type="compositionally biased region" description="Acidic residues" evidence="1">
    <location>
        <begin position="139"/>
        <end position="172"/>
    </location>
</feature>
<organism evidence="2 3">
    <name type="scientific">Aspergillus heteromorphus CBS 117.55</name>
    <dbReference type="NCBI Taxonomy" id="1448321"/>
    <lineage>
        <taxon>Eukaryota</taxon>
        <taxon>Fungi</taxon>
        <taxon>Dikarya</taxon>
        <taxon>Ascomycota</taxon>
        <taxon>Pezizomycotina</taxon>
        <taxon>Eurotiomycetes</taxon>
        <taxon>Eurotiomycetidae</taxon>
        <taxon>Eurotiales</taxon>
        <taxon>Aspergillaceae</taxon>
        <taxon>Aspergillus</taxon>
        <taxon>Aspergillus subgen. Circumdati</taxon>
    </lineage>
</organism>
<keyword evidence="3" id="KW-1185">Reference proteome</keyword>
<feature type="region of interest" description="Disordered" evidence="1">
    <location>
        <begin position="130"/>
        <end position="172"/>
    </location>
</feature>
<reference evidence="2 3" key="1">
    <citation type="submission" date="2016-12" db="EMBL/GenBank/DDBJ databases">
        <title>The genomes of Aspergillus section Nigri reveals drivers in fungal speciation.</title>
        <authorList>
            <consortium name="DOE Joint Genome Institute"/>
            <person name="Vesth T.C."/>
            <person name="Nybo J."/>
            <person name="Theobald S."/>
            <person name="Brandl J."/>
            <person name="Frisvad J.C."/>
            <person name="Nielsen K.F."/>
            <person name="Lyhne E.K."/>
            <person name="Kogle M.E."/>
            <person name="Kuo A."/>
            <person name="Riley R."/>
            <person name="Clum A."/>
            <person name="Nolan M."/>
            <person name="Lipzen A."/>
            <person name="Salamov A."/>
            <person name="Henrissat B."/>
            <person name="Wiebenga A."/>
            <person name="De Vries R.P."/>
            <person name="Grigoriev I.V."/>
            <person name="Mortensen U.H."/>
            <person name="Andersen M.R."/>
            <person name="Baker S.E."/>
        </authorList>
    </citation>
    <scope>NUCLEOTIDE SEQUENCE [LARGE SCALE GENOMIC DNA]</scope>
    <source>
        <strain evidence="2 3">CBS 117.55</strain>
    </source>
</reference>
<evidence type="ECO:0000313" key="3">
    <source>
        <dbReference type="Proteomes" id="UP000247233"/>
    </source>
</evidence>
<dbReference type="EMBL" id="MSFL01000023">
    <property type="protein sequence ID" value="PWY74313.1"/>
    <property type="molecule type" value="Genomic_DNA"/>
</dbReference>
<accession>A0A317VIZ4</accession>
<feature type="region of interest" description="Disordered" evidence="1">
    <location>
        <begin position="1"/>
        <end position="28"/>
    </location>
</feature>